<dbReference type="GO" id="GO:0006749">
    <property type="term" value="P:glutathione metabolic process"/>
    <property type="evidence" value="ECO:0007669"/>
    <property type="project" value="TreeGrafter"/>
</dbReference>
<dbReference type="PANTHER" id="PTHR43917">
    <property type="match status" value="1"/>
</dbReference>
<dbReference type="Gene3D" id="3.40.30.10">
    <property type="entry name" value="Glutaredoxin"/>
    <property type="match status" value="1"/>
</dbReference>
<reference evidence="5" key="2">
    <citation type="journal article" date="2023" name="Microbiol Resour">
        <title>Decontamination and Annotation of the Draft Genome Sequence of the Oomycete Lagenidium giganteum ARSEF 373.</title>
        <authorList>
            <person name="Morgan W.R."/>
            <person name="Tartar A."/>
        </authorList>
    </citation>
    <scope>NUCLEOTIDE SEQUENCE</scope>
    <source>
        <strain evidence="5">ARSEF 373</strain>
    </source>
</reference>
<dbReference type="Pfam" id="PF16053">
    <property type="entry name" value="MRP-S34"/>
    <property type="match status" value="1"/>
</dbReference>
<name>A0AAV2Z7J9_9STRA</name>
<dbReference type="InterPro" id="IPR036282">
    <property type="entry name" value="Glutathione-S-Trfase_C_sf"/>
</dbReference>
<dbReference type="InterPro" id="IPR010987">
    <property type="entry name" value="Glutathione-S-Trfase_C-like"/>
</dbReference>
<dbReference type="Proteomes" id="UP001146120">
    <property type="component" value="Unassembled WGS sequence"/>
</dbReference>
<organism evidence="5 6">
    <name type="scientific">Lagenidium giganteum</name>
    <dbReference type="NCBI Taxonomy" id="4803"/>
    <lineage>
        <taxon>Eukaryota</taxon>
        <taxon>Sar</taxon>
        <taxon>Stramenopiles</taxon>
        <taxon>Oomycota</taxon>
        <taxon>Peronosporomycetes</taxon>
        <taxon>Pythiales</taxon>
        <taxon>Pythiaceae</taxon>
    </lineage>
</organism>
<dbReference type="SFLD" id="SFLDG00358">
    <property type="entry name" value="Main_(cytGST)"/>
    <property type="match status" value="1"/>
</dbReference>
<evidence type="ECO:0008006" key="7">
    <source>
        <dbReference type="Google" id="ProtNLM"/>
    </source>
</evidence>
<keyword evidence="2" id="KW-0963">Cytoplasm</keyword>
<dbReference type="GO" id="GO:0005739">
    <property type="term" value="C:mitochondrion"/>
    <property type="evidence" value="ECO:0007669"/>
    <property type="project" value="InterPro"/>
</dbReference>
<dbReference type="SUPFAM" id="SSF52833">
    <property type="entry name" value="Thioredoxin-like"/>
    <property type="match status" value="1"/>
</dbReference>
<dbReference type="EMBL" id="DAKRPA010000048">
    <property type="protein sequence ID" value="DBA01407.1"/>
    <property type="molecule type" value="Genomic_DNA"/>
</dbReference>
<evidence type="ECO:0000259" key="3">
    <source>
        <dbReference type="PROSITE" id="PS50404"/>
    </source>
</evidence>
<dbReference type="InterPro" id="IPR032053">
    <property type="entry name" value="Ribosomal_mS34"/>
</dbReference>
<dbReference type="SFLD" id="SFLDS00019">
    <property type="entry name" value="Glutathione_Transferase_(cytos"/>
    <property type="match status" value="1"/>
</dbReference>
<dbReference type="InterPro" id="IPR004046">
    <property type="entry name" value="GST_C"/>
</dbReference>
<feature type="domain" description="GST C-terminal" evidence="4">
    <location>
        <begin position="93"/>
        <end position="230"/>
    </location>
</feature>
<dbReference type="PANTHER" id="PTHR43917:SF8">
    <property type="entry name" value="GH16740P-RELATED"/>
    <property type="match status" value="1"/>
</dbReference>
<dbReference type="GO" id="GO:0003735">
    <property type="term" value="F:structural constituent of ribosome"/>
    <property type="evidence" value="ECO:0007669"/>
    <property type="project" value="InterPro"/>
</dbReference>
<dbReference type="Pfam" id="PF13417">
    <property type="entry name" value="GST_N_3"/>
    <property type="match status" value="1"/>
</dbReference>
<dbReference type="Pfam" id="PF00043">
    <property type="entry name" value="GST_C"/>
    <property type="match status" value="1"/>
</dbReference>
<dbReference type="Gene3D" id="1.20.1050.10">
    <property type="match status" value="1"/>
</dbReference>
<feature type="domain" description="GST N-terminal" evidence="3">
    <location>
        <begin position="7"/>
        <end position="88"/>
    </location>
</feature>
<dbReference type="PROSITE" id="PS50405">
    <property type="entry name" value="GST_CTER"/>
    <property type="match status" value="1"/>
</dbReference>
<dbReference type="InterPro" id="IPR051369">
    <property type="entry name" value="GST_Theta"/>
</dbReference>
<dbReference type="PROSITE" id="PS50404">
    <property type="entry name" value="GST_NTER"/>
    <property type="match status" value="1"/>
</dbReference>
<evidence type="ECO:0000256" key="1">
    <source>
        <dbReference type="ARBA" id="ARBA00004496"/>
    </source>
</evidence>
<comment type="subcellular location">
    <subcellularLocation>
        <location evidence="1">Cytoplasm</location>
    </subcellularLocation>
</comment>
<protein>
    <recommendedName>
        <fullName evidence="7">Glutathione S-transferase</fullName>
    </recommendedName>
</protein>
<dbReference type="InterPro" id="IPR004045">
    <property type="entry name" value="Glutathione_S-Trfase_N"/>
</dbReference>
<evidence type="ECO:0000313" key="5">
    <source>
        <dbReference type="EMBL" id="DBA01407.1"/>
    </source>
</evidence>
<dbReference type="GO" id="GO:0004364">
    <property type="term" value="F:glutathione transferase activity"/>
    <property type="evidence" value="ECO:0007669"/>
    <property type="project" value="TreeGrafter"/>
</dbReference>
<evidence type="ECO:0000313" key="6">
    <source>
        <dbReference type="Proteomes" id="UP001146120"/>
    </source>
</evidence>
<gene>
    <name evidence="5" type="ORF">N0F65_007304</name>
</gene>
<evidence type="ECO:0000259" key="4">
    <source>
        <dbReference type="PROSITE" id="PS50405"/>
    </source>
</evidence>
<accession>A0AAV2Z7J9</accession>
<comment type="caution">
    <text evidence="5">The sequence shown here is derived from an EMBL/GenBank/DDBJ whole genome shotgun (WGS) entry which is preliminary data.</text>
</comment>
<dbReference type="AlphaFoldDB" id="A0AAV2Z7J9"/>
<dbReference type="SUPFAM" id="SSF47616">
    <property type="entry name" value="GST C-terminal domain-like"/>
    <property type="match status" value="1"/>
</dbReference>
<dbReference type="InterPro" id="IPR040079">
    <property type="entry name" value="Glutathione_S-Trfase"/>
</dbReference>
<sequence length="316" mass="37267">MIQRASTMEEIHSHPVSQPGRAVVWLCKLQNHPISFMFVNIPKFETRSAAFRQFNPVGKVPVLKDGDFVLTESHAIMIYLASKHGWNQWYPQDLKIRARIHEYMNWHHQNTRRGSQLFLYTLFSKVGRTSPEIEATLRDKDKTVNELCRIIEYWLSHDDSSAPCTPTLADLSCYSELVQLQVLQWLPPKDKYPRITAWMKRMKALPYHDEIMEPMVQFLTKFDMRTARPIQQTNMAPNVFQVLVPVRNYGVGQRVTRAIWNRFAEPTYWEVTRIRPSPDLKHGKVYGRFTFRGQTDPKEKRINNPLKKDWRLVDLK</sequence>
<keyword evidence="6" id="KW-1185">Reference proteome</keyword>
<dbReference type="InterPro" id="IPR036249">
    <property type="entry name" value="Thioredoxin-like_sf"/>
</dbReference>
<evidence type="ECO:0000256" key="2">
    <source>
        <dbReference type="ARBA" id="ARBA00022490"/>
    </source>
</evidence>
<reference evidence="5" key="1">
    <citation type="submission" date="2022-11" db="EMBL/GenBank/DDBJ databases">
        <authorList>
            <person name="Morgan W.R."/>
            <person name="Tartar A."/>
        </authorList>
    </citation>
    <scope>NUCLEOTIDE SEQUENCE</scope>
    <source>
        <strain evidence="5">ARSEF 373</strain>
    </source>
</reference>
<proteinExistence type="predicted"/>